<dbReference type="EMBL" id="LR536450">
    <property type="protein sequence ID" value="VFU08597.1"/>
    <property type="molecule type" value="Genomic_DNA"/>
</dbReference>
<evidence type="ECO:0000313" key="2">
    <source>
        <dbReference type="Proteomes" id="UP000294360"/>
    </source>
</evidence>
<protein>
    <submittedName>
        <fullName evidence="1">Uncharacterized protein</fullName>
    </submittedName>
</protein>
<reference evidence="1 2" key="1">
    <citation type="submission" date="2019-03" db="EMBL/GenBank/DDBJ databases">
        <authorList>
            <person name="Kox A.R. M."/>
        </authorList>
    </citation>
    <scope>NUCLEOTIDE SEQUENCE [LARGE SCALE GENOMIC DNA]</scope>
    <source>
        <strain evidence="1">MTUNDRAET4 annotated genome</strain>
    </source>
</reference>
<dbReference type="Proteomes" id="UP000294360">
    <property type="component" value="Chromosome"/>
</dbReference>
<dbReference type="KEGG" id="mtun:MTUNDRAET4_1704"/>
<name>A0A4V6IMM3_METTU</name>
<evidence type="ECO:0000313" key="1">
    <source>
        <dbReference type="EMBL" id="VFU08597.1"/>
    </source>
</evidence>
<gene>
    <name evidence="1" type="ORF">MTUNDRAET4_1704</name>
</gene>
<sequence>MYRFHTDRLSLDMFGSGLCGLSHSGGKLQAERAPWVFQKSDLDKFHTVSILNCMYFVHNMRSTAPIRHFDSSLIQRRVARRRLGDF</sequence>
<accession>A0A4V6IMM3</accession>
<dbReference type="AlphaFoldDB" id="A0A4V6IMM3"/>
<organism evidence="1 2">
    <name type="scientific">Methylocella tundrae</name>
    <dbReference type="NCBI Taxonomy" id="227605"/>
    <lineage>
        <taxon>Bacteria</taxon>
        <taxon>Pseudomonadati</taxon>
        <taxon>Pseudomonadota</taxon>
        <taxon>Alphaproteobacteria</taxon>
        <taxon>Hyphomicrobiales</taxon>
        <taxon>Beijerinckiaceae</taxon>
        <taxon>Methylocella</taxon>
    </lineage>
</organism>
<proteinExistence type="predicted"/>